<dbReference type="InterPro" id="IPR004843">
    <property type="entry name" value="Calcineurin-like_PHP"/>
</dbReference>
<dbReference type="PANTHER" id="PTHR11575:SF6">
    <property type="entry name" value="2',3'-CYCLIC-NUCLEOTIDE 2'-PHOSPHODIESTERASE_3'-NUCLEOTIDASE"/>
    <property type="match status" value="1"/>
</dbReference>
<dbReference type="GO" id="GO:0008254">
    <property type="term" value="F:3'-nucleotidase activity"/>
    <property type="evidence" value="ECO:0007669"/>
    <property type="project" value="UniProtKB-EC"/>
</dbReference>
<evidence type="ECO:0000256" key="1">
    <source>
        <dbReference type="ARBA" id="ARBA00000527"/>
    </source>
</evidence>
<comment type="similarity">
    <text evidence="5 11">Belongs to the 5'-nucleotidase family.</text>
</comment>
<dbReference type="Gene3D" id="3.60.21.10">
    <property type="match status" value="1"/>
</dbReference>
<keyword evidence="7" id="KW-0732">Signal</keyword>
<dbReference type="InterPro" id="IPR029052">
    <property type="entry name" value="Metallo-depent_PP-like"/>
</dbReference>
<comment type="caution">
    <text evidence="14">The sequence shown here is derived from an EMBL/GenBank/DDBJ whole genome shotgun (WGS) entry which is preliminary data.</text>
</comment>
<evidence type="ECO:0000256" key="4">
    <source>
        <dbReference type="ARBA" id="ARBA00004196"/>
    </source>
</evidence>
<keyword evidence="15" id="KW-1185">Reference proteome</keyword>
<evidence type="ECO:0000256" key="9">
    <source>
        <dbReference type="ARBA" id="ARBA00022801"/>
    </source>
</evidence>
<dbReference type="GO" id="GO:0008663">
    <property type="term" value="F:2',3'-cyclic-nucleotide 2'-phosphodiesterase activity"/>
    <property type="evidence" value="ECO:0007669"/>
    <property type="project" value="UniProtKB-EC"/>
</dbReference>
<keyword evidence="10" id="KW-0511">Multifunctional enzyme</keyword>
<dbReference type="EMBL" id="QFVT01000012">
    <property type="protein sequence ID" value="PYC46562.1"/>
    <property type="molecule type" value="Genomic_DNA"/>
</dbReference>
<gene>
    <name evidence="14" type="ORF">DI396_14755</name>
</gene>
<accession>A0A2V4MY47</accession>
<dbReference type="SUPFAM" id="SSF55816">
    <property type="entry name" value="5'-nucleotidase (syn. UDP-sugar hydrolase), C-terminal domain"/>
    <property type="match status" value="1"/>
</dbReference>
<dbReference type="GO" id="GO:0009166">
    <property type="term" value="P:nucleotide catabolic process"/>
    <property type="evidence" value="ECO:0007669"/>
    <property type="project" value="InterPro"/>
</dbReference>
<evidence type="ECO:0000256" key="3">
    <source>
        <dbReference type="ARBA" id="ARBA00001968"/>
    </source>
</evidence>
<evidence type="ECO:0000256" key="10">
    <source>
        <dbReference type="ARBA" id="ARBA00023268"/>
    </source>
</evidence>
<dbReference type="InterPro" id="IPR008334">
    <property type="entry name" value="5'-Nucleotdase_C"/>
</dbReference>
<feature type="domain" description="Calcineurin-like phosphoesterase" evidence="12">
    <location>
        <begin position="45"/>
        <end position="288"/>
    </location>
</feature>
<dbReference type="CDD" id="cd07410">
    <property type="entry name" value="MPP_CpdB_N"/>
    <property type="match status" value="1"/>
</dbReference>
<reference evidence="14 15" key="1">
    <citation type="submission" date="2018-05" db="EMBL/GenBank/DDBJ databases">
        <title>Oceanovita maritima gen. nov., sp. nov., a marine bacterium in the family Rhodobacteraceae isolated from surface seawater of Lundu port Xiamen, China.</title>
        <authorList>
            <person name="Hetharua B.H."/>
            <person name="Min D."/>
            <person name="Liao H."/>
            <person name="Tian Y."/>
        </authorList>
    </citation>
    <scope>NUCLEOTIDE SEQUENCE [LARGE SCALE GENOMIC DNA]</scope>
    <source>
        <strain evidence="14 15">FSX-11</strain>
    </source>
</reference>
<evidence type="ECO:0000256" key="7">
    <source>
        <dbReference type="ARBA" id="ARBA00022729"/>
    </source>
</evidence>
<keyword evidence="6" id="KW-0479">Metal-binding</keyword>
<dbReference type="Proteomes" id="UP000248012">
    <property type="component" value="Unassembled WGS sequence"/>
</dbReference>
<dbReference type="PRINTS" id="PR01607">
    <property type="entry name" value="APYRASEFAMLY"/>
</dbReference>
<comment type="catalytic activity">
    <reaction evidence="1">
        <text>a ribonucleoside 3'-phosphate + H2O = a ribonucleoside + phosphate</text>
        <dbReference type="Rhea" id="RHEA:10144"/>
        <dbReference type="ChEBI" id="CHEBI:13197"/>
        <dbReference type="ChEBI" id="CHEBI:15377"/>
        <dbReference type="ChEBI" id="CHEBI:18254"/>
        <dbReference type="ChEBI" id="CHEBI:43474"/>
        <dbReference type="EC" id="3.1.3.6"/>
    </reaction>
</comment>
<comment type="cofactor">
    <cofactor evidence="3">
        <name>a divalent metal cation</name>
        <dbReference type="ChEBI" id="CHEBI:60240"/>
    </cofactor>
</comment>
<evidence type="ECO:0000313" key="15">
    <source>
        <dbReference type="Proteomes" id="UP000248012"/>
    </source>
</evidence>
<dbReference type="PROSITE" id="PS00786">
    <property type="entry name" value="5_NUCLEOTIDASE_2"/>
    <property type="match status" value="1"/>
</dbReference>
<dbReference type="InterPro" id="IPR036907">
    <property type="entry name" value="5'-Nucleotdase_C_sf"/>
</dbReference>
<dbReference type="InterPro" id="IPR006146">
    <property type="entry name" value="5'-Nucleotdase_CS"/>
</dbReference>
<feature type="domain" description="5'-Nucleotidase C-terminal" evidence="13">
    <location>
        <begin position="452"/>
        <end position="581"/>
    </location>
</feature>
<dbReference type="GO" id="GO:0030288">
    <property type="term" value="C:outer membrane-bounded periplasmic space"/>
    <property type="evidence" value="ECO:0007669"/>
    <property type="project" value="TreeGrafter"/>
</dbReference>
<keyword evidence="9 11" id="KW-0378">Hydrolase</keyword>
<organism evidence="14 15">
    <name type="scientific">Litorivita pollutaquae</name>
    <dbReference type="NCBI Taxonomy" id="2200892"/>
    <lineage>
        <taxon>Bacteria</taxon>
        <taxon>Pseudomonadati</taxon>
        <taxon>Pseudomonadota</taxon>
        <taxon>Alphaproteobacteria</taxon>
        <taxon>Rhodobacterales</taxon>
        <taxon>Paracoccaceae</taxon>
        <taxon>Litorivita</taxon>
    </lineage>
</organism>
<keyword evidence="8 11" id="KW-0547">Nucleotide-binding</keyword>
<comment type="subcellular location">
    <subcellularLocation>
        <location evidence="4">Cell envelope</location>
    </subcellularLocation>
</comment>
<name>A0A2V4MY47_9RHOB</name>
<dbReference type="InterPro" id="IPR041827">
    <property type="entry name" value="CpdB_N"/>
</dbReference>
<protein>
    <submittedName>
        <fullName evidence="14">Bifunctional 2',3'-cyclic-nucleotide 2'-phosphodiesterase/3'-nucleotidase</fullName>
    </submittedName>
</protein>
<evidence type="ECO:0000313" key="14">
    <source>
        <dbReference type="EMBL" id="PYC46562.1"/>
    </source>
</evidence>
<dbReference type="GO" id="GO:0046872">
    <property type="term" value="F:metal ion binding"/>
    <property type="evidence" value="ECO:0007669"/>
    <property type="project" value="UniProtKB-KW"/>
</dbReference>
<comment type="catalytic activity">
    <reaction evidence="2">
        <text>a nucleoside 2',3'-cyclic phosphate + H2O = a nucleoside 3'-phosphate + H(+)</text>
        <dbReference type="Rhea" id="RHEA:19621"/>
        <dbReference type="ChEBI" id="CHEBI:15377"/>
        <dbReference type="ChEBI" id="CHEBI:15378"/>
        <dbReference type="ChEBI" id="CHEBI:66949"/>
        <dbReference type="ChEBI" id="CHEBI:66954"/>
        <dbReference type="EC" id="3.1.4.16"/>
    </reaction>
</comment>
<dbReference type="OrthoDB" id="9803927at2"/>
<evidence type="ECO:0000256" key="8">
    <source>
        <dbReference type="ARBA" id="ARBA00022741"/>
    </source>
</evidence>
<dbReference type="Pfam" id="PF02872">
    <property type="entry name" value="5_nucleotid_C"/>
    <property type="match status" value="1"/>
</dbReference>
<dbReference type="GO" id="GO:0000166">
    <property type="term" value="F:nucleotide binding"/>
    <property type="evidence" value="ECO:0007669"/>
    <property type="project" value="UniProtKB-KW"/>
</dbReference>
<dbReference type="AlphaFoldDB" id="A0A2V4MY47"/>
<proteinExistence type="inferred from homology"/>
<sequence length="665" mass="72099">MLFMQAYPVPKTHNPATLLLKPNRSTLSYPLPNPAAPHASAQATLRLLATSDMHINLRGYDYFADRPSAAGGLARIATLVRQQRHSAENSLLVDNGDFLQGSLIGDYIAYERPDDNPASHPAIAAMNRLNYDVVGLGNHEFNFGIDFLETALNDARFPVISSNVFSPAQAQRHSIFEQSFMPPFAILSRQITCDDGSTQPLRVGFFSVLPPQVMVWDRRHVLGRVEIRDIVETARTLVPKIRAEGADIVIALCHSGIGDEQYRPDMEHAAIPLAGIAGIDAMVCGHSHLQFPGPDHAASPQIDPDAGTLCGTPAIMPGFGGNVLGQIDLTLLREGNIWRVKSHESRLIPTAARGADHRLLPLIEEDEEVLACTETAHAETLSYLRRPVGAIDRAVHSYFSMLGTDASVQMVTQAQSHHLRSLIEGTEWEGLPVLSAAAPFKTGGRGGPDNYTDLTSGALTIGNLADLYVFPNMFRAVHVTGTQLAGWLERAAGAFCQITAGGQDQMLLDPDFPSYNFDVIDGLTYEIDLTQPSRFTARGQMQNPAACRITNLRHNGALVEPGARFLVATNSFRAGGGGDFPGAEGDSVVLRGHKTSRDILLDYVQSGAAEGLDHREIWSFVPAGKATVLFDTSPSARAHIDEIAHFAPELLGDLDSGFTRFRLTL</sequence>
<dbReference type="Gene3D" id="3.90.780.10">
    <property type="entry name" value="5'-Nucleotidase, C-terminal domain"/>
    <property type="match status" value="1"/>
</dbReference>
<evidence type="ECO:0000256" key="2">
    <source>
        <dbReference type="ARBA" id="ARBA00001730"/>
    </source>
</evidence>
<evidence type="ECO:0000256" key="11">
    <source>
        <dbReference type="RuleBase" id="RU362119"/>
    </source>
</evidence>
<dbReference type="PANTHER" id="PTHR11575">
    <property type="entry name" value="5'-NUCLEOTIDASE-RELATED"/>
    <property type="match status" value="1"/>
</dbReference>
<dbReference type="Pfam" id="PF00149">
    <property type="entry name" value="Metallophos"/>
    <property type="match status" value="1"/>
</dbReference>
<evidence type="ECO:0000256" key="5">
    <source>
        <dbReference type="ARBA" id="ARBA00006654"/>
    </source>
</evidence>
<dbReference type="NCBIfam" id="NF006938">
    <property type="entry name" value="PRK09420.1"/>
    <property type="match status" value="1"/>
</dbReference>
<evidence type="ECO:0000259" key="12">
    <source>
        <dbReference type="Pfam" id="PF00149"/>
    </source>
</evidence>
<dbReference type="InterPro" id="IPR006179">
    <property type="entry name" value="5_nucleotidase/apyrase"/>
</dbReference>
<dbReference type="SUPFAM" id="SSF56300">
    <property type="entry name" value="Metallo-dependent phosphatases"/>
    <property type="match status" value="1"/>
</dbReference>
<evidence type="ECO:0000259" key="13">
    <source>
        <dbReference type="Pfam" id="PF02872"/>
    </source>
</evidence>
<evidence type="ECO:0000256" key="6">
    <source>
        <dbReference type="ARBA" id="ARBA00022723"/>
    </source>
</evidence>